<dbReference type="InterPro" id="IPR003593">
    <property type="entry name" value="AAA+_ATPase"/>
</dbReference>
<dbReference type="InterPro" id="IPR058031">
    <property type="entry name" value="AAA_lid_NorR"/>
</dbReference>
<gene>
    <name evidence="8" type="ORF">YBY_20130</name>
</gene>
<evidence type="ECO:0000256" key="6">
    <source>
        <dbReference type="SAM" id="MobiDB-lite"/>
    </source>
</evidence>
<dbReference type="PROSITE" id="PS00688">
    <property type="entry name" value="SIGMA54_INTERACT_3"/>
    <property type="match status" value="1"/>
</dbReference>
<dbReference type="Pfam" id="PF00158">
    <property type="entry name" value="Sigma54_activat"/>
    <property type="match status" value="1"/>
</dbReference>
<dbReference type="GO" id="GO:0006355">
    <property type="term" value="P:regulation of DNA-templated transcription"/>
    <property type="evidence" value="ECO:0007669"/>
    <property type="project" value="InterPro"/>
</dbReference>
<dbReference type="SUPFAM" id="SSF46689">
    <property type="entry name" value="Homeodomain-like"/>
    <property type="match status" value="1"/>
</dbReference>
<evidence type="ECO:0000256" key="1">
    <source>
        <dbReference type="ARBA" id="ARBA00022741"/>
    </source>
</evidence>
<organism evidence="8">
    <name type="scientific">Marinobacter nauticus</name>
    <name type="common">Marinobacter hydrocarbonoclasticus</name>
    <name type="synonym">Marinobacter aquaeolei</name>
    <dbReference type="NCBI Taxonomy" id="2743"/>
    <lineage>
        <taxon>Bacteria</taxon>
        <taxon>Pseudomonadati</taxon>
        <taxon>Pseudomonadota</taxon>
        <taxon>Gammaproteobacteria</taxon>
        <taxon>Pseudomonadales</taxon>
        <taxon>Marinobacteraceae</taxon>
        <taxon>Marinobacter</taxon>
    </lineage>
</organism>
<keyword evidence="5" id="KW-0804">Transcription</keyword>
<sequence>MYMEIPVRESSVNPIRRGSTKSSNRTGVLTFDNPGDYTLSIRASALVLNDPRSRALHGRLRQIAPSDATVLIIGATGTGKELVAREVHRLSHRAKRPFLAINCGALSESLLESELFGHEKGAFTGAVSQKPGWFEAADGGTLFLDEVGDLPLSAQVKLLRVLQEQEVTRVGGRKTIPVNVRLIAATNVPLAEAVRAGRFREDLFYRLNVAPVSLPPLRDRPGDILPLSDYFLDKYSRRLELGDITLSPQAASKLERYHWPGNIRELENVIHHALLIIRGREVQPDNLHLAGNPGLSVVTDFAPVKEAIPGRLEPEGSSHGAAIHALKNALNGLLEYGDNSLLETVDRHAVVLAMAHADGNQVMAAKLLGVSRNVLRHRLKRYGLLP</sequence>
<evidence type="ECO:0000256" key="4">
    <source>
        <dbReference type="ARBA" id="ARBA00023125"/>
    </source>
</evidence>
<keyword evidence="3" id="KW-0805">Transcription regulation</keyword>
<dbReference type="InterPro" id="IPR002197">
    <property type="entry name" value="HTH_Fis"/>
</dbReference>
<dbReference type="SMART" id="SM00382">
    <property type="entry name" value="AAA"/>
    <property type="match status" value="1"/>
</dbReference>
<dbReference type="InterPro" id="IPR025943">
    <property type="entry name" value="Sigma_54_int_dom_ATP-bd_2"/>
</dbReference>
<keyword evidence="4" id="KW-0238">DNA-binding</keyword>
<dbReference type="EMBL" id="AP019537">
    <property type="protein sequence ID" value="BBJ04164.1"/>
    <property type="molecule type" value="Genomic_DNA"/>
</dbReference>
<evidence type="ECO:0000313" key="8">
    <source>
        <dbReference type="EMBL" id="BBJ04164.1"/>
    </source>
</evidence>
<dbReference type="Gene3D" id="1.10.8.60">
    <property type="match status" value="1"/>
</dbReference>
<dbReference type="Pfam" id="PF25601">
    <property type="entry name" value="AAA_lid_14"/>
    <property type="match status" value="1"/>
</dbReference>
<dbReference type="FunFam" id="3.40.50.300:FF:000006">
    <property type="entry name" value="DNA-binding transcriptional regulator NtrC"/>
    <property type="match status" value="1"/>
</dbReference>
<accession>A0A455W4G1</accession>
<keyword evidence="2" id="KW-0067">ATP-binding</keyword>
<dbReference type="InterPro" id="IPR027417">
    <property type="entry name" value="P-loop_NTPase"/>
</dbReference>
<dbReference type="GO" id="GO:0043565">
    <property type="term" value="F:sequence-specific DNA binding"/>
    <property type="evidence" value="ECO:0007669"/>
    <property type="project" value="InterPro"/>
</dbReference>
<dbReference type="SUPFAM" id="SSF52540">
    <property type="entry name" value="P-loop containing nucleoside triphosphate hydrolases"/>
    <property type="match status" value="1"/>
</dbReference>
<evidence type="ECO:0000256" key="3">
    <source>
        <dbReference type="ARBA" id="ARBA00023015"/>
    </source>
</evidence>
<dbReference type="InterPro" id="IPR025944">
    <property type="entry name" value="Sigma_54_int_dom_CS"/>
</dbReference>
<dbReference type="CDD" id="cd00009">
    <property type="entry name" value="AAA"/>
    <property type="match status" value="1"/>
</dbReference>
<name>A0A455W4G1_MARNT</name>
<evidence type="ECO:0000256" key="5">
    <source>
        <dbReference type="ARBA" id="ARBA00023163"/>
    </source>
</evidence>
<protein>
    <submittedName>
        <fullName evidence="8">Transcriptional regulator</fullName>
    </submittedName>
</protein>
<dbReference type="PANTHER" id="PTHR32071:SF21">
    <property type="entry name" value="TRANSCRIPTIONAL REGULATORY PROTEIN FLGR"/>
    <property type="match status" value="1"/>
</dbReference>
<evidence type="ECO:0000259" key="7">
    <source>
        <dbReference type="PROSITE" id="PS50045"/>
    </source>
</evidence>
<dbReference type="PRINTS" id="PR01590">
    <property type="entry name" value="HTHFIS"/>
</dbReference>
<dbReference type="PANTHER" id="PTHR32071">
    <property type="entry name" value="TRANSCRIPTIONAL REGULATORY PROTEIN"/>
    <property type="match status" value="1"/>
</dbReference>
<feature type="domain" description="Sigma-54 factor interaction" evidence="7">
    <location>
        <begin position="46"/>
        <end position="275"/>
    </location>
</feature>
<dbReference type="Pfam" id="PF02954">
    <property type="entry name" value="HTH_8"/>
    <property type="match status" value="1"/>
</dbReference>
<dbReference type="InterPro" id="IPR009057">
    <property type="entry name" value="Homeodomain-like_sf"/>
</dbReference>
<reference evidence="8" key="1">
    <citation type="submission" date="2019-03" db="EMBL/GenBank/DDBJ databases">
        <title>Whole genome analysis of nitrate-reducing bacteria Marinobacter hydrocarbonoclasticus YB03.</title>
        <authorList>
            <person name="Azam A.H."/>
            <person name="Yuk S.R."/>
            <person name="Kamarisima K."/>
            <person name="Miyanaga K."/>
            <person name="Tanji Y."/>
        </authorList>
    </citation>
    <scope>NUCLEOTIDE SEQUENCE</scope>
    <source>
        <strain evidence="8">YB03</strain>
    </source>
</reference>
<dbReference type="PROSITE" id="PS50045">
    <property type="entry name" value="SIGMA54_INTERACT_4"/>
    <property type="match status" value="1"/>
</dbReference>
<dbReference type="Gene3D" id="3.40.50.300">
    <property type="entry name" value="P-loop containing nucleotide triphosphate hydrolases"/>
    <property type="match status" value="1"/>
</dbReference>
<dbReference type="InterPro" id="IPR002078">
    <property type="entry name" value="Sigma_54_int"/>
</dbReference>
<keyword evidence="1" id="KW-0547">Nucleotide-binding</keyword>
<dbReference type="PROSITE" id="PS00676">
    <property type="entry name" value="SIGMA54_INTERACT_2"/>
    <property type="match status" value="1"/>
</dbReference>
<feature type="region of interest" description="Disordered" evidence="6">
    <location>
        <begin position="1"/>
        <end position="27"/>
    </location>
</feature>
<evidence type="ECO:0000256" key="2">
    <source>
        <dbReference type="ARBA" id="ARBA00022840"/>
    </source>
</evidence>
<dbReference type="Gene3D" id="1.10.10.60">
    <property type="entry name" value="Homeodomain-like"/>
    <property type="match status" value="1"/>
</dbReference>
<proteinExistence type="predicted"/>
<dbReference type="AlphaFoldDB" id="A0A455W4G1"/>
<dbReference type="GO" id="GO:0005524">
    <property type="term" value="F:ATP binding"/>
    <property type="evidence" value="ECO:0007669"/>
    <property type="project" value="UniProtKB-KW"/>
</dbReference>